<dbReference type="InterPro" id="IPR037069">
    <property type="entry name" value="AcylCoA_DH/ox_N_sf"/>
</dbReference>
<dbReference type="EMBL" id="BJZP01000006">
    <property type="protein sequence ID" value="GEO84757.1"/>
    <property type="molecule type" value="Genomic_DNA"/>
</dbReference>
<dbReference type="InterPro" id="IPR013786">
    <property type="entry name" value="AcylCoA_DH/ox_N"/>
</dbReference>
<organism evidence="9 10">
    <name type="scientific">Ciceribacter naphthalenivorans</name>
    <dbReference type="NCBI Taxonomy" id="1118451"/>
    <lineage>
        <taxon>Bacteria</taxon>
        <taxon>Pseudomonadati</taxon>
        <taxon>Pseudomonadota</taxon>
        <taxon>Alphaproteobacteria</taxon>
        <taxon>Hyphomicrobiales</taxon>
        <taxon>Rhizobiaceae</taxon>
        <taxon>Ciceribacter</taxon>
    </lineage>
</organism>
<sequence>MSLDQAERTLRLLKATPGWTTLCAARPDCDLETAGAILDAARKMAEDTLSALGPRADEQGCRLEEGRVKTPDGYRQAWTAYAEGGWLALDLPEEFGGSGLPLTLQAAMLPLCERHATAFMMAAGATRAAAHLLAEHADRETADTWVPRLASGEWAATICISEPDAGSDVGRIRMRAEQTGDGWSVTGEKIWISFGDHDLVARIGHCVLARSEDRHGTRGLSLFLVPSTRACGSSNGITIQRLEEKMGMHGSPTCAMAFETSEAILIGERGRGLPQLFTMIELMRLQTGCQGLGIATMACEIAEAYAEERRQGGRPDAGPVVIAHHPDVARMLSEMRSETEALRAAVLEMAITLDLSRIDGRDSDAAALAAFLLPLIKNFGAAAGAAVADIGIQVLGGAGYTKEWPLEQGVRDARVLTIYEGTTGMQALDLLIRRLWADRRGLDVFLTRARAETENRPEARTIIEAFAELADAMAAHAGEPGALYGANAYLNAAWRAFKAWMAPRLDPAEAAPLLAQGREYMALLRAQALAGTNALTEAENRGRKLA</sequence>
<dbReference type="SUPFAM" id="SSF56645">
    <property type="entry name" value="Acyl-CoA dehydrogenase NM domain-like"/>
    <property type="match status" value="1"/>
</dbReference>
<evidence type="ECO:0000259" key="6">
    <source>
        <dbReference type="Pfam" id="PF00441"/>
    </source>
</evidence>
<protein>
    <submittedName>
        <fullName evidence="9">Acyl-CoA dehydrogenase</fullName>
    </submittedName>
</protein>
<dbReference type="OrthoDB" id="7801364at2"/>
<proteinExistence type="inferred from homology"/>
<reference evidence="9 10" key="1">
    <citation type="submission" date="2019-07" db="EMBL/GenBank/DDBJ databases">
        <title>Whole genome shotgun sequence of Rhizobium naphthalenivorans NBRC 107585.</title>
        <authorList>
            <person name="Hosoyama A."/>
            <person name="Uohara A."/>
            <person name="Ohji S."/>
            <person name="Ichikawa N."/>
        </authorList>
    </citation>
    <scope>NUCLEOTIDE SEQUENCE [LARGE SCALE GENOMIC DNA]</scope>
    <source>
        <strain evidence="9 10">NBRC 107585</strain>
    </source>
</reference>
<dbReference type="Pfam" id="PF02771">
    <property type="entry name" value="Acyl-CoA_dh_N"/>
    <property type="match status" value="1"/>
</dbReference>
<keyword evidence="3 5" id="KW-0285">Flavoprotein</keyword>
<evidence type="ECO:0000256" key="3">
    <source>
        <dbReference type="ARBA" id="ARBA00022630"/>
    </source>
</evidence>
<dbReference type="Gene3D" id="1.10.540.10">
    <property type="entry name" value="Acyl-CoA dehydrogenase/oxidase, N-terminal domain"/>
    <property type="match status" value="1"/>
</dbReference>
<evidence type="ECO:0000256" key="4">
    <source>
        <dbReference type="ARBA" id="ARBA00022827"/>
    </source>
</evidence>
<feature type="domain" description="Acyl-CoA dehydrogenase/oxidase C-terminal" evidence="6">
    <location>
        <begin position="270"/>
        <end position="429"/>
    </location>
</feature>
<dbReference type="PANTHER" id="PTHR42803">
    <property type="entry name" value="ACYL-COA DEHYDROGENASE"/>
    <property type="match status" value="1"/>
</dbReference>
<evidence type="ECO:0000259" key="8">
    <source>
        <dbReference type="Pfam" id="PF02771"/>
    </source>
</evidence>
<dbReference type="Pfam" id="PF02770">
    <property type="entry name" value="Acyl-CoA_dh_M"/>
    <property type="match status" value="1"/>
</dbReference>
<dbReference type="InterPro" id="IPR006091">
    <property type="entry name" value="Acyl-CoA_Oxase/DH_mid-dom"/>
</dbReference>
<evidence type="ECO:0000313" key="9">
    <source>
        <dbReference type="EMBL" id="GEO84757.1"/>
    </source>
</evidence>
<evidence type="ECO:0000313" key="10">
    <source>
        <dbReference type="Proteomes" id="UP000321717"/>
    </source>
</evidence>
<comment type="caution">
    <text evidence="9">The sequence shown here is derived from an EMBL/GenBank/DDBJ whole genome shotgun (WGS) entry which is preliminary data.</text>
</comment>
<dbReference type="InterPro" id="IPR052166">
    <property type="entry name" value="Diverse_Acyl-CoA_DH"/>
</dbReference>
<dbReference type="Pfam" id="PF00441">
    <property type="entry name" value="Acyl-CoA_dh_1"/>
    <property type="match status" value="1"/>
</dbReference>
<gene>
    <name evidence="9" type="primary">acd_2</name>
    <name evidence="9" type="ORF">RNA01_16890</name>
</gene>
<dbReference type="AlphaFoldDB" id="A0A512HH27"/>
<comment type="similarity">
    <text evidence="2 5">Belongs to the acyl-CoA dehydrogenase family.</text>
</comment>
<dbReference type="PANTHER" id="PTHR42803:SF1">
    <property type="entry name" value="BROAD-SPECIFICITY LINEAR ACYL-COA DEHYDROGENASE FADE5"/>
    <property type="match status" value="1"/>
</dbReference>
<dbReference type="GO" id="GO:0016627">
    <property type="term" value="F:oxidoreductase activity, acting on the CH-CH group of donors"/>
    <property type="evidence" value="ECO:0007669"/>
    <property type="project" value="InterPro"/>
</dbReference>
<dbReference type="GO" id="GO:0050660">
    <property type="term" value="F:flavin adenine dinucleotide binding"/>
    <property type="evidence" value="ECO:0007669"/>
    <property type="project" value="InterPro"/>
</dbReference>
<dbReference type="Gene3D" id="2.40.110.10">
    <property type="entry name" value="Butyryl-CoA Dehydrogenase, subunit A, domain 2"/>
    <property type="match status" value="1"/>
</dbReference>
<dbReference type="InterPro" id="IPR036250">
    <property type="entry name" value="AcylCo_DH-like_C"/>
</dbReference>
<feature type="domain" description="Acyl-CoA oxidase/dehydrogenase middle" evidence="7">
    <location>
        <begin position="158"/>
        <end position="259"/>
    </location>
</feature>
<keyword evidence="5" id="KW-0560">Oxidoreductase</keyword>
<dbReference type="InterPro" id="IPR046373">
    <property type="entry name" value="Acyl-CoA_Oxase/DH_mid-dom_sf"/>
</dbReference>
<evidence type="ECO:0000259" key="7">
    <source>
        <dbReference type="Pfam" id="PF02770"/>
    </source>
</evidence>
<keyword evidence="10" id="KW-1185">Reference proteome</keyword>
<keyword evidence="4 5" id="KW-0274">FAD</keyword>
<evidence type="ECO:0000256" key="2">
    <source>
        <dbReference type="ARBA" id="ARBA00009347"/>
    </source>
</evidence>
<feature type="domain" description="Acyl-CoA dehydrogenase/oxidase N-terminal" evidence="8">
    <location>
        <begin position="36"/>
        <end position="153"/>
    </location>
</feature>
<dbReference type="SUPFAM" id="SSF47203">
    <property type="entry name" value="Acyl-CoA dehydrogenase C-terminal domain-like"/>
    <property type="match status" value="1"/>
</dbReference>
<evidence type="ECO:0000256" key="1">
    <source>
        <dbReference type="ARBA" id="ARBA00001974"/>
    </source>
</evidence>
<name>A0A512HH27_9HYPH</name>
<dbReference type="InterPro" id="IPR009075">
    <property type="entry name" value="AcylCo_DH/oxidase_C"/>
</dbReference>
<dbReference type="Gene3D" id="1.20.140.10">
    <property type="entry name" value="Butyryl-CoA Dehydrogenase, subunit A, domain 3"/>
    <property type="match status" value="1"/>
</dbReference>
<comment type="cofactor">
    <cofactor evidence="1 5">
        <name>FAD</name>
        <dbReference type="ChEBI" id="CHEBI:57692"/>
    </cofactor>
</comment>
<evidence type="ECO:0000256" key="5">
    <source>
        <dbReference type="RuleBase" id="RU362125"/>
    </source>
</evidence>
<dbReference type="Proteomes" id="UP000321717">
    <property type="component" value="Unassembled WGS sequence"/>
</dbReference>
<dbReference type="RefSeq" id="WP_147179520.1">
    <property type="nucleotide sequence ID" value="NZ_BJZP01000006.1"/>
</dbReference>
<dbReference type="InterPro" id="IPR009100">
    <property type="entry name" value="AcylCoA_DH/oxidase_NM_dom_sf"/>
</dbReference>
<accession>A0A512HH27</accession>